<dbReference type="PANTHER" id="PTHR22950:SF190">
    <property type="entry name" value="NEUTRAL AMINO ACID UNIPORTER 4"/>
    <property type="match status" value="1"/>
</dbReference>
<keyword evidence="2 5" id="KW-0812">Transmembrane</keyword>
<dbReference type="GO" id="GO:0005774">
    <property type="term" value="C:vacuolar membrane"/>
    <property type="evidence" value="ECO:0007669"/>
    <property type="project" value="TreeGrafter"/>
</dbReference>
<dbReference type="GO" id="GO:0015180">
    <property type="term" value="F:L-alanine transmembrane transporter activity"/>
    <property type="evidence" value="ECO:0007669"/>
    <property type="project" value="TreeGrafter"/>
</dbReference>
<proteinExistence type="predicted"/>
<evidence type="ECO:0000256" key="2">
    <source>
        <dbReference type="ARBA" id="ARBA00022692"/>
    </source>
</evidence>
<comment type="subcellular location">
    <subcellularLocation>
        <location evidence="1">Membrane</location>
        <topology evidence="1">Multi-pass membrane protein</topology>
    </subcellularLocation>
</comment>
<keyword evidence="4 5" id="KW-0472">Membrane</keyword>
<evidence type="ECO:0000259" key="6">
    <source>
        <dbReference type="Pfam" id="PF01490"/>
    </source>
</evidence>
<dbReference type="EMBL" id="JAFDVH010000009">
    <property type="protein sequence ID" value="KAG7470886.1"/>
    <property type="molecule type" value="Genomic_DNA"/>
</dbReference>
<feature type="transmembrane region" description="Helical" evidence="5">
    <location>
        <begin position="145"/>
        <end position="164"/>
    </location>
</feature>
<organism evidence="7 8">
    <name type="scientific">Megalops atlanticus</name>
    <name type="common">Tarpon</name>
    <name type="synonym">Clupea gigantea</name>
    <dbReference type="NCBI Taxonomy" id="7932"/>
    <lineage>
        <taxon>Eukaryota</taxon>
        <taxon>Metazoa</taxon>
        <taxon>Chordata</taxon>
        <taxon>Craniata</taxon>
        <taxon>Vertebrata</taxon>
        <taxon>Euteleostomi</taxon>
        <taxon>Actinopterygii</taxon>
        <taxon>Neopterygii</taxon>
        <taxon>Teleostei</taxon>
        <taxon>Elopiformes</taxon>
        <taxon>Megalopidae</taxon>
        <taxon>Megalops</taxon>
    </lineage>
</organism>
<comment type="caution">
    <text evidence="7">The sequence shown here is derived from an EMBL/GenBank/DDBJ whole genome shotgun (WGS) entry which is preliminary data.</text>
</comment>
<dbReference type="Pfam" id="PF01490">
    <property type="entry name" value="Aa_trans"/>
    <property type="match status" value="1"/>
</dbReference>
<dbReference type="PANTHER" id="PTHR22950">
    <property type="entry name" value="AMINO ACID TRANSPORTER"/>
    <property type="match status" value="1"/>
</dbReference>
<evidence type="ECO:0000313" key="7">
    <source>
        <dbReference type="EMBL" id="KAG7470886.1"/>
    </source>
</evidence>
<dbReference type="InterPro" id="IPR013057">
    <property type="entry name" value="AA_transpt_TM"/>
</dbReference>
<dbReference type="GO" id="GO:0015193">
    <property type="term" value="F:L-proline transmembrane transporter activity"/>
    <property type="evidence" value="ECO:0007669"/>
    <property type="project" value="TreeGrafter"/>
</dbReference>
<protein>
    <recommendedName>
        <fullName evidence="6">Amino acid transporter transmembrane domain-containing protein</fullName>
    </recommendedName>
</protein>
<accession>A0A9D3Q229</accession>
<evidence type="ECO:0000256" key="4">
    <source>
        <dbReference type="ARBA" id="ARBA00023136"/>
    </source>
</evidence>
<evidence type="ECO:0000256" key="5">
    <source>
        <dbReference type="SAM" id="Phobius"/>
    </source>
</evidence>
<reference evidence="7" key="1">
    <citation type="submission" date="2021-01" db="EMBL/GenBank/DDBJ databases">
        <authorList>
            <person name="Zahm M."/>
            <person name="Roques C."/>
            <person name="Cabau C."/>
            <person name="Klopp C."/>
            <person name="Donnadieu C."/>
            <person name="Jouanno E."/>
            <person name="Lampietro C."/>
            <person name="Louis A."/>
            <person name="Herpin A."/>
            <person name="Echchiki A."/>
            <person name="Berthelot C."/>
            <person name="Parey E."/>
            <person name="Roest-Crollius H."/>
            <person name="Braasch I."/>
            <person name="Postlethwait J."/>
            <person name="Bobe J."/>
            <person name="Montfort J."/>
            <person name="Bouchez O."/>
            <person name="Begum T."/>
            <person name="Mejri S."/>
            <person name="Adams A."/>
            <person name="Chen W.-J."/>
            <person name="Guiguen Y."/>
        </authorList>
    </citation>
    <scope>NUCLEOTIDE SEQUENCE</scope>
    <source>
        <strain evidence="7">YG-15Mar2019-1</strain>
        <tissue evidence="7">Brain</tissue>
    </source>
</reference>
<feature type="domain" description="Amino acid transporter transmembrane" evidence="6">
    <location>
        <begin position="48"/>
        <end position="185"/>
    </location>
</feature>
<dbReference type="AlphaFoldDB" id="A0A9D3Q229"/>
<sequence length="226" mass="25271">MESSEQLDMEVMTPLIEQAGQCPEEHSDEDHDPELVPVQRHYELGIHHGITYSQTLLHLLKGNIGTGLLGLPLAVKNAGIIVGPISLVLMGVVCVHCMHILVHCSHHLCERLKRPPMGYSDTVAFAMEQSSLKCIRRGADFGRHLVSFFLVLTQLGFCSVYFVFLAENIKQVVEGYWGTVQIIHCPSPTSPWRRAWARPWSLGTWMYASTCSSFYPSLFSSSSLKT</sequence>
<name>A0A9D3Q229_MEGAT</name>
<dbReference type="Proteomes" id="UP001046870">
    <property type="component" value="Chromosome 9"/>
</dbReference>
<evidence type="ECO:0000256" key="1">
    <source>
        <dbReference type="ARBA" id="ARBA00004141"/>
    </source>
</evidence>
<gene>
    <name evidence="7" type="ORF">MATL_G00118640</name>
</gene>
<feature type="transmembrane region" description="Helical" evidence="5">
    <location>
        <begin position="78"/>
        <end position="104"/>
    </location>
</feature>
<evidence type="ECO:0000256" key="3">
    <source>
        <dbReference type="ARBA" id="ARBA00022989"/>
    </source>
</evidence>
<keyword evidence="8" id="KW-1185">Reference proteome</keyword>
<dbReference type="OrthoDB" id="1684102at2759"/>
<keyword evidence="3 5" id="KW-1133">Transmembrane helix</keyword>
<evidence type="ECO:0000313" key="8">
    <source>
        <dbReference type="Proteomes" id="UP001046870"/>
    </source>
</evidence>